<dbReference type="SUPFAM" id="SSF117289">
    <property type="entry name" value="Nucleoporin domain"/>
    <property type="match status" value="1"/>
</dbReference>
<evidence type="ECO:0000313" key="8">
    <source>
        <dbReference type="Proteomes" id="UP000324832"/>
    </source>
</evidence>
<dbReference type="GO" id="GO:0006606">
    <property type="term" value="P:protein import into nucleus"/>
    <property type="evidence" value="ECO:0007669"/>
    <property type="project" value="TreeGrafter"/>
</dbReference>
<keyword evidence="3" id="KW-0813">Transport</keyword>
<dbReference type="Gene3D" id="2.130.10.10">
    <property type="entry name" value="YVTN repeat-like/Quinoprotein amine dehydrogenase"/>
    <property type="match status" value="1"/>
</dbReference>
<feature type="non-terminal residue" evidence="7">
    <location>
        <position position="331"/>
    </location>
</feature>
<comment type="subcellular location">
    <subcellularLocation>
        <location evidence="1">Nucleus</location>
    </subcellularLocation>
</comment>
<evidence type="ECO:0000313" key="7">
    <source>
        <dbReference type="EMBL" id="VVC86493.1"/>
    </source>
</evidence>
<name>A0A5E4PNC9_9NEOP</name>
<dbReference type="GO" id="GO:0031080">
    <property type="term" value="C:nuclear pore outer ring"/>
    <property type="evidence" value="ECO:0007669"/>
    <property type="project" value="TreeGrafter"/>
</dbReference>
<reference evidence="7 8" key="1">
    <citation type="submission" date="2017-07" db="EMBL/GenBank/DDBJ databases">
        <authorList>
            <person name="Talla V."/>
            <person name="Backstrom N."/>
        </authorList>
    </citation>
    <scope>NUCLEOTIDE SEQUENCE [LARGE SCALE GENOMIC DNA]</scope>
</reference>
<evidence type="ECO:0000256" key="5">
    <source>
        <dbReference type="SAM" id="MobiDB-lite"/>
    </source>
</evidence>
<proteinExistence type="inferred from homology"/>
<evidence type="ECO:0000256" key="4">
    <source>
        <dbReference type="ARBA" id="ARBA00023242"/>
    </source>
</evidence>
<feature type="region of interest" description="Disordered" evidence="5">
    <location>
        <begin position="1"/>
        <end position="35"/>
    </location>
</feature>
<keyword evidence="4" id="KW-0539">Nucleus</keyword>
<feature type="domain" description="Nucleoporin Nup133/Nup155-like N-terminal" evidence="6">
    <location>
        <begin position="55"/>
        <end position="239"/>
    </location>
</feature>
<evidence type="ECO:0000256" key="3">
    <source>
        <dbReference type="ARBA" id="ARBA00022448"/>
    </source>
</evidence>
<comment type="similarity">
    <text evidence="2">Belongs to the nucleoporin Nup133 family.</text>
</comment>
<dbReference type="GO" id="GO:0017056">
    <property type="term" value="F:structural constituent of nuclear pore"/>
    <property type="evidence" value="ECO:0007669"/>
    <property type="project" value="InterPro"/>
</dbReference>
<sequence>MDFNNSGGMRSPFSPRVRQSIAGRRPGLSSAKKNQGKLSSSAQYCGDVIYKTSLNIIETYGAPLPVMVTEALTFASGDVSVSMSPCGWCWVVTGRRVLAWPRETSGTSSGPTSARELILPQTDLAHKADLVLIFYEDNSQAMPACVGVSPEGVVRYWASVGQEGAYSEVPCELAGQECDRLVSRTDDEGVAVGSLLLATTTCTLVRLQTSREGRPTVTCQTLRPPSGWLGGIGRRVSLLFFGAMPSHAAADTKLVGVVILAGVQTSQNEEGVDGEVESEECVCLVAGGPLLQLWCGPELHEHHLRRPLSEALVRAHLAPAGESGAVEVTAV</sequence>
<gene>
    <name evidence="7" type="ORF">LSINAPIS_LOCUS303</name>
</gene>
<dbReference type="InterPro" id="IPR015943">
    <property type="entry name" value="WD40/YVTN_repeat-like_dom_sf"/>
</dbReference>
<dbReference type="EMBL" id="FZQP02000003">
    <property type="protein sequence ID" value="VVC86493.1"/>
    <property type="molecule type" value="Genomic_DNA"/>
</dbReference>
<dbReference type="PANTHER" id="PTHR13405">
    <property type="entry name" value="NUCLEAR PORE COMPLEX PROTEIN NUP133"/>
    <property type="match status" value="1"/>
</dbReference>
<evidence type="ECO:0000259" key="6">
    <source>
        <dbReference type="Pfam" id="PF08801"/>
    </source>
</evidence>
<dbReference type="Pfam" id="PF08801">
    <property type="entry name" value="Nucleoporin_N"/>
    <property type="match status" value="1"/>
</dbReference>
<evidence type="ECO:0000256" key="2">
    <source>
        <dbReference type="ARBA" id="ARBA00005569"/>
    </source>
</evidence>
<dbReference type="PANTHER" id="PTHR13405:SF11">
    <property type="entry name" value="NUCLEAR PORE COMPLEX PROTEIN NUP133"/>
    <property type="match status" value="1"/>
</dbReference>
<accession>A0A5E4PNC9</accession>
<dbReference type="InterPro" id="IPR014908">
    <property type="entry name" value="Nucleoporin_Nup133/Nup155_N"/>
</dbReference>
<dbReference type="AlphaFoldDB" id="A0A5E4PNC9"/>
<dbReference type="GO" id="GO:0016973">
    <property type="term" value="P:poly(A)+ mRNA export from nucleus"/>
    <property type="evidence" value="ECO:0007669"/>
    <property type="project" value="TreeGrafter"/>
</dbReference>
<protein>
    <recommendedName>
        <fullName evidence="6">Nucleoporin Nup133/Nup155-like N-terminal domain-containing protein</fullName>
    </recommendedName>
</protein>
<keyword evidence="8" id="KW-1185">Reference proteome</keyword>
<dbReference type="InterPro" id="IPR037624">
    <property type="entry name" value="Nup133-like"/>
</dbReference>
<dbReference type="GO" id="GO:0000972">
    <property type="term" value="P:transcription-dependent tethering of RNA polymerase II gene DNA at nuclear periphery"/>
    <property type="evidence" value="ECO:0007669"/>
    <property type="project" value="TreeGrafter"/>
</dbReference>
<evidence type="ECO:0000256" key="1">
    <source>
        <dbReference type="ARBA" id="ARBA00004123"/>
    </source>
</evidence>
<dbReference type="Proteomes" id="UP000324832">
    <property type="component" value="Unassembled WGS sequence"/>
</dbReference>
<organism evidence="7 8">
    <name type="scientific">Leptidea sinapis</name>
    <dbReference type="NCBI Taxonomy" id="189913"/>
    <lineage>
        <taxon>Eukaryota</taxon>
        <taxon>Metazoa</taxon>
        <taxon>Ecdysozoa</taxon>
        <taxon>Arthropoda</taxon>
        <taxon>Hexapoda</taxon>
        <taxon>Insecta</taxon>
        <taxon>Pterygota</taxon>
        <taxon>Neoptera</taxon>
        <taxon>Endopterygota</taxon>
        <taxon>Lepidoptera</taxon>
        <taxon>Glossata</taxon>
        <taxon>Ditrysia</taxon>
        <taxon>Papilionoidea</taxon>
        <taxon>Pieridae</taxon>
        <taxon>Dismorphiinae</taxon>
        <taxon>Leptidea</taxon>
    </lineage>
</organism>